<reference evidence="1 2" key="1">
    <citation type="journal article" date="2018" name="Front. Plant Sci.">
        <title>Red Clover (Trifolium pratense) and Zigzag Clover (T. medium) - A Picture of Genomic Similarities and Differences.</title>
        <authorList>
            <person name="Dluhosova J."/>
            <person name="Istvanek J."/>
            <person name="Nedelnik J."/>
            <person name="Repkova J."/>
        </authorList>
    </citation>
    <scope>NUCLEOTIDE SEQUENCE [LARGE SCALE GENOMIC DNA]</scope>
    <source>
        <strain evidence="2">cv. 10/8</strain>
        <tissue evidence="1">Leaf</tissue>
    </source>
</reference>
<proteinExistence type="predicted"/>
<dbReference type="AlphaFoldDB" id="A0A392MBS3"/>
<keyword evidence="2" id="KW-1185">Reference proteome</keyword>
<comment type="caution">
    <text evidence="1">The sequence shown here is derived from an EMBL/GenBank/DDBJ whole genome shotgun (WGS) entry which is preliminary data.</text>
</comment>
<dbReference type="Proteomes" id="UP000265520">
    <property type="component" value="Unassembled WGS sequence"/>
</dbReference>
<sequence>MFWWGFGCEVVGGVGDGGAAGLFGSGGGFDTVVVVRFVEIYRFHVYLVDLYCVSVDCLEELCELRHVVPSTFGSRSCILIGRSLLIRDRELVSSGVFMG</sequence>
<accession>A0A392MBS3</accession>
<evidence type="ECO:0000313" key="2">
    <source>
        <dbReference type="Proteomes" id="UP000265520"/>
    </source>
</evidence>
<name>A0A392MBS3_9FABA</name>
<gene>
    <name evidence="1" type="ORF">A2U01_0005805</name>
</gene>
<dbReference type="EMBL" id="LXQA010007688">
    <property type="protein sequence ID" value="MCH84967.1"/>
    <property type="molecule type" value="Genomic_DNA"/>
</dbReference>
<protein>
    <submittedName>
        <fullName evidence="1">Uncharacterized protein</fullName>
    </submittedName>
</protein>
<organism evidence="1 2">
    <name type="scientific">Trifolium medium</name>
    <dbReference type="NCBI Taxonomy" id="97028"/>
    <lineage>
        <taxon>Eukaryota</taxon>
        <taxon>Viridiplantae</taxon>
        <taxon>Streptophyta</taxon>
        <taxon>Embryophyta</taxon>
        <taxon>Tracheophyta</taxon>
        <taxon>Spermatophyta</taxon>
        <taxon>Magnoliopsida</taxon>
        <taxon>eudicotyledons</taxon>
        <taxon>Gunneridae</taxon>
        <taxon>Pentapetalae</taxon>
        <taxon>rosids</taxon>
        <taxon>fabids</taxon>
        <taxon>Fabales</taxon>
        <taxon>Fabaceae</taxon>
        <taxon>Papilionoideae</taxon>
        <taxon>50 kb inversion clade</taxon>
        <taxon>NPAAA clade</taxon>
        <taxon>Hologalegina</taxon>
        <taxon>IRL clade</taxon>
        <taxon>Trifolieae</taxon>
        <taxon>Trifolium</taxon>
    </lineage>
</organism>
<evidence type="ECO:0000313" key="1">
    <source>
        <dbReference type="EMBL" id="MCH84967.1"/>
    </source>
</evidence>